<evidence type="ECO:0000256" key="4">
    <source>
        <dbReference type="ARBA" id="ARBA00023065"/>
    </source>
</evidence>
<dbReference type="CDD" id="cd12152">
    <property type="entry name" value="F1-ATPase_delta"/>
    <property type="match status" value="1"/>
</dbReference>
<feature type="domain" description="ATP synthase epsilon subunit C-terminal" evidence="10">
    <location>
        <begin position="88"/>
        <end position="132"/>
    </location>
</feature>
<dbReference type="GO" id="GO:0005524">
    <property type="term" value="F:ATP binding"/>
    <property type="evidence" value="ECO:0007669"/>
    <property type="project" value="UniProtKB-UniRule"/>
</dbReference>
<dbReference type="InterPro" id="IPR036794">
    <property type="entry name" value="ATP_F1_dsu/esu_C_sf"/>
</dbReference>
<protein>
    <recommendedName>
        <fullName evidence="8">ATP synthase epsilon chain</fullName>
    </recommendedName>
    <alternativeName>
        <fullName evidence="8">ATP synthase F1 sector epsilon subunit</fullName>
    </alternativeName>
    <alternativeName>
        <fullName evidence="8">F-ATPase epsilon subunit</fullName>
    </alternativeName>
</protein>
<dbReference type="NCBIfam" id="TIGR01216">
    <property type="entry name" value="ATP_synt_epsi"/>
    <property type="match status" value="1"/>
</dbReference>
<dbReference type="InterPro" id="IPR020547">
    <property type="entry name" value="ATP_synth_F1_esu_C"/>
</dbReference>
<dbReference type="Gene3D" id="2.60.15.10">
    <property type="entry name" value="F0F1 ATP synthase delta/epsilon subunit, N-terminal"/>
    <property type="match status" value="1"/>
</dbReference>
<evidence type="ECO:0000259" key="10">
    <source>
        <dbReference type="Pfam" id="PF00401"/>
    </source>
</evidence>
<proteinExistence type="inferred from homology"/>
<dbReference type="NCBIfam" id="NF009980">
    <property type="entry name" value="PRK13446.1"/>
    <property type="match status" value="1"/>
</dbReference>
<dbReference type="RefSeq" id="WP_230868554.1">
    <property type="nucleotide sequence ID" value="NZ_CP046640.1"/>
</dbReference>
<evidence type="ECO:0000256" key="1">
    <source>
        <dbReference type="ARBA" id="ARBA00004202"/>
    </source>
</evidence>
<evidence type="ECO:0000256" key="9">
    <source>
        <dbReference type="RuleBase" id="RU003656"/>
    </source>
</evidence>
<comment type="similarity">
    <text evidence="2 8 9">Belongs to the ATPase epsilon chain family.</text>
</comment>
<gene>
    <name evidence="8" type="primary">atpC</name>
    <name evidence="12" type="ORF">GM661_02230</name>
</gene>
<dbReference type="Pfam" id="PF00401">
    <property type="entry name" value="ATP-synt_DE"/>
    <property type="match status" value="1"/>
</dbReference>
<keyword evidence="13" id="KW-1185">Reference proteome</keyword>
<keyword evidence="4 8" id="KW-0406">Ion transport</keyword>
<evidence type="ECO:0000313" key="13">
    <source>
        <dbReference type="Proteomes" id="UP000665020"/>
    </source>
</evidence>
<dbReference type="GO" id="GO:0046933">
    <property type="term" value="F:proton-transporting ATP synthase activity, rotational mechanism"/>
    <property type="evidence" value="ECO:0007669"/>
    <property type="project" value="UniProtKB-UniRule"/>
</dbReference>
<keyword evidence="6 8" id="KW-0139">CF(1)</keyword>
<comment type="subunit">
    <text evidence="8 9">F-type ATPases have 2 components, CF(1) - the catalytic core - and CF(0) - the membrane proton channel. CF(1) has five subunits: alpha(3), beta(3), gamma(1), delta(1), epsilon(1). CF(0) has three main subunits: a, b and c.</text>
</comment>
<dbReference type="Pfam" id="PF02823">
    <property type="entry name" value="ATP-synt_DE_N"/>
    <property type="match status" value="1"/>
</dbReference>
<dbReference type="AlphaFoldDB" id="A0A8A7KFE2"/>
<keyword evidence="7 8" id="KW-0066">ATP synthesis</keyword>
<keyword evidence="8" id="KW-1003">Cell membrane</keyword>
<evidence type="ECO:0000259" key="11">
    <source>
        <dbReference type="Pfam" id="PF02823"/>
    </source>
</evidence>
<evidence type="ECO:0000256" key="3">
    <source>
        <dbReference type="ARBA" id="ARBA00022448"/>
    </source>
</evidence>
<comment type="subcellular location">
    <subcellularLocation>
        <location evidence="1 8">Cell membrane</location>
        <topology evidence="1 8">Peripheral membrane protein</topology>
    </subcellularLocation>
</comment>
<evidence type="ECO:0000256" key="8">
    <source>
        <dbReference type="HAMAP-Rule" id="MF_00530"/>
    </source>
</evidence>
<evidence type="ECO:0000256" key="2">
    <source>
        <dbReference type="ARBA" id="ARBA00005712"/>
    </source>
</evidence>
<feature type="domain" description="ATP synthase F1 complex delta/epsilon subunit N-terminal" evidence="11">
    <location>
        <begin position="5"/>
        <end position="83"/>
    </location>
</feature>
<dbReference type="NCBIfam" id="NF001846">
    <property type="entry name" value="PRK00571.1-3"/>
    <property type="match status" value="1"/>
</dbReference>
<evidence type="ECO:0000256" key="7">
    <source>
        <dbReference type="ARBA" id="ARBA00023310"/>
    </source>
</evidence>
<keyword evidence="5 8" id="KW-0472">Membrane</keyword>
<dbReference type="InterPro" id="IPR036771">
    <property type="entry name" value="ATPsynth_dsu/esu_N"/>
</dbReference>
<keyword evidence="8" id="KW-0375">Hydrogen ion transport</keyword>
<organism evidence="12 13">
    <name type="scientific">Iocasia fonsfrigidae</name>
    <dbReference type="NCBI Taxonomy" id="2682810"/>
    <lineage>
        <taxon>Bacteria</taxon>
        <taxon>Bacillati</taxon>
        <taxon>Bacillota</taxon>
        <taxon>Clostridia</taxon>
        <taxon>Halanaerobiales</taxon>
        <taxon>Halanaerobiaceae</taxon>
        <taxon>Iocasia</taxon>
    </lineage>
</organism>
<dbReference type="Proteomes" id="UP000665020">
    <property type="component" value="Chromosome"/>
</dbReference>
<dbReference type="Gene3D" id="1.20.5.440">
    <property type="entry name" value="ATP synthase delta/epsilon subunit, C-terminal domain"/>
    <property type="match status" value="1"/>
</dbReference>
<dbReference type="GO" id="GO:0005886">
    <property type="term" value="C:plasma membrane"/>
    <property type="evidence" value="ECO:0007669"/>
    <property type="project" value="UniProtKB-SubCell"/>
</dbReference>
<evidence type="ECO:0000313" key="12">
    <source>
        <dbReference type="EMBL" id="QTL96874.1"/>
    </source>
</evidence>
<dbReference type="InterPro" id="IPR001469">
    <property type="entry name" value="ATP_synth_F1_dsu/esu"/>
</dbReference>
<comment type="function">
    <text evidence="8">Produces ATP from ADP in the presence of a proton gradient across the membrane.</text>
</comment>
<dbReference type="KEGG" id="ifn:GM661_02230"/>
<keyword evidence="3 8" id="KW-0813">Transport</keyword>
<name>A0A8A7KFE2_9FIRM</name>
<dbReference type="SUPFAM" id="SSF51344">
    <property type="entry name" value="Epsilon subunit of F1F0-ATP synthase N-terminal domain"/>
    <property type="match status" value="1"/>
</dbReference>
<dbReference type="InterPro" id="IPR020546">
    <property type="entry name" value="ATP_synth_F1_dsu/esu_N"/>
</dbReference>
<dbReference type="GO" id="GO:0045259">
    <property type="term" value="C:proton-transporting ATP synthase complex"/>
    <property type="evidence" value="ECO:0007669"/>
    <property type="project" value="UniProtKB-KW"/>
</dbReference>
<dbReference type="PANTHER" id="PTHR13822:SF10">
    <property type="entry name" value="ATP SYNTHASE EPSILON CHAIN, CHLOROPLASTIC"/>
    <property type="match status" value="1"/>
</dbReference>
<dbReference type="SUPFAM" id="SSF46604">
    <property type="entry name" value="Epsilon subunit of F1F0-ATP synthase C-terminal domain"/>
    <property type="match status" value="1"/>
</dbReference>
<evidence type="ECO:0000256" key="6">
    <source>
        <dbReference type="ARBA" id="ARBA00023196"/>
    </source>
</evidence>
<sequence length="137" mass="15334">MPSTIKLEIVTPENVVYSEDINVLEAPAMDGLIGILPRHAPLVTGLKTGVLQIKQAEENVRIPISDGFMEVKPEQINVVVRTAELPHEIDLERARRAKERAEKRLESDNSKQIDFARAQSALERALARIKAVDHHDL</sequence>
<dbReference type="PANTHER" id="PTHR13822">
    <property type="entry name" value="ATP SYNTHASE DELTA/EPSILON CHAIN"/>
    <property type="match status" value="1"/>
</dbReference>
<dbReference type="EMBL" id="CP046640">
    <property type="protein sequence ID" value="QTL96874.1"/>
    <property type="molecule type" value="Genomic_DNA"/>
</dbReference>
<evidence type="ECO:0000256" key="5">
    <source>
        <dbReference type="ARBA" id="ARBA00023136"/>
    </source>
</evidence>
<accession>A0A8A7KFE2</accession>
<reference evidence="12" key="1">
    <citation type="submission" date="2019-12" db="EMBL/GenBank/DDBJ databases">
        <authorList>
            <person name="zhang j."/>
            <person name="sun C.M."/>
        </authorList>
    </citation>
    <scope>NUCLEOTIDE SEQUENCE</scope>
    <source>
        <strain evidence="12">NS-1</strain>
    </source>
</reference>
<dbReference type="HAMAP" id="MF_00530">
    <property type="entry name" value="ATP_synth_epsil_bac"/>
    <property type="match status" value="1"/>
</dbReference>